<dbReference type="AlphaFoldDB" id="D4JX86"/>
<name>D4JX86_9FIRM</name>
<dbReference type="HOGENOM" id="CLU_1675264_0_0_9"/>
<keyword evidence="1" id="KW-0732">Signal</keyword>
<evidence type="ECO:0000313" key="3">
    <source>
        <dbReference type="Proteomes" id="UP000008803"/>
    </source>
</evidence>
<protein>
    <recommendedName>
        <fullName evidence="4">Lipoprotein</fullName>
    </recommendedName>
</protein>
<reference evidence="2 3" key="2">
    <citation type="submission" date="2010-03" db="EMBL/GenBank/DDBJ databases">
        <authorList>
            <person name="Pajon A."/>
        </authorList>
    </citation>
    <scope>NUCLEOTIDE SEQUENCE [LARGE SCALE GENOMIC DNA]</scope>
    <source>
        <strain evidence="2 3">70/3</strain>
    </source>
</reference>
<dbReference type="Proteomes" id="UP000008803">
    <property type="component" value="Chromosome"/>
</dbReference>
<feature type="chain" id="PRO_5003059766" description="Lipoprotein" evidence="1">
    <location>
        <begin position="24"/>
        <end position="157"/>
    </location>
</feature>
<evidence type="ECO:0000256" key="1">
    <source>
        <dbReference type="SAM" id="SignalP"/>
    </source>
</evidence>
<accession>D4JX86</accession>
<evidence type="ECO:0008006" key="4">
    <source>
        <dbReference type="Google" id="ProtNLM"/>
    </source>
</evidence>
<evidence type="ECO:0000313" key="2">
    <source>
        <dbReference type="EMBL" id="CBK97705.1"/>
    </source>
</evidence>
<reference evidence="2 3" key="1">
    <citation type="submission" date="2010-03" db="EMBL/GenBank/DDBJ databases">
        <title>The genome sequence of Eubacterium siraeum 70/3.</title>
        <authorList>
            <consortium name="metaHIT consortium -- http://www.metahit.eu/"/>
            <person name="Pajon A."/>
            <person name="Turner K."/>
            <person name="Parkhill J."/>
            <person name="Duncan S."/>
            <person name="Flint H."/>
        </authorList>
    </citation>
    <scope>NUCLEOTIDE SEQUENCE [LARGE SCALE GENOMIC DNA]</scope>
    <source>
        <strain evidence="2 3">70/3</strain>
    </source>
</reference>
<organism evidence="2 3">
    <name type="scientific">[Eubacterium] siraeum 70/3</name>
    <dbReference type="NCBI Taxonomy" id="657319"/>
    <lineage>
        <taxon>Bacteria</taxon>
        <taxon>Bacillati</taxon>
        <taxon>Bacillota</taxon>
        <taxon>Clostridia</taxon>
        <taxon>Eubacteriales</taxon>
        <taxon>Oscillospiraceae</taxon>
        <taxon>Oscillospiraceae incertae sedis</taxon>
    </lineage>
</organism>
<feature type="signal peptide" evidence="1">
    <location>
        <begin position="1"/>
        <end position="23"/>
    </location>
</feature>
<gene>
    <name evidence="2" type="ORF">EUS_27920</name>
</gene>
<sequence>MKKFLTLALITIMALVCTACANAAADTDVSYNQPNLKYGRYYLNGDVNSKLYIDLDENYIVMGNEEELRKFLEEYCSAIDDYSTEELYKENVEEAINGYGVKSKYNYMTINPGTIIHVIIFDYFKFGTFDENTVTGVYYEYVEEGKIKVLEKEFILV</sequence>
<dbReference type="EMBL" id="FP929044">
    <property type="protein sequence ID" value="CBK97705.1"/>
    <property type="molecule type" value="Genomic_DNA"/>
</dbReference>
<proteinExistence type="predicted"/>
<dbReference type="BioCyc" id="ESIR657319:G136K-2366-MONOMER"/>
<dbReference type="PATRIC" id="fig|657319.3.peg.581"/>
<dbReference type="KEGG" id="esu:EUS_27920"/>